<dbReference type="SUPFAM" id="SSF75169">
    <property type="entry name" value="DsrEFH-like"/>
    <property type="match status" value="1"/>
</dbReference>
<evidence type="ECO:0000313" key="1">
    <source>
        <dbReference type="EMBL" id="SVD82988.1"/>
    </source>
</evidence>
<dbReference type="InterPro" id="IPR003787">
    <property type="entry name" value="Sulphur_relay_DsrE/F-like"/>
</dbReference>
<gene>
    <name evidence="1" type="ORF">METZ01_LOCUS435842</name>
</gene>
<proteinExistence type="predicted"/>
<reference evidence="1" key="1">
    <citation type="submission" date="2018-05" db="EMBL/GenBank/DDBJ databases">
        <authorList>
            <person name="Lanie J.A."/>
            <person name="Ng W.-L."/>
            <person name="Kazmierczak K.M."/>
            <person name="Andrzejewski T.M."/>
            <person name="Davidsen T.M."/>
            <person name="Wayne K.J."/>
            <person name="Tettelin H."/>
            <person name="Glass J.I."/>
            <person name="Rusch D."/>
            <person name="Podicherti R."/>
            <person name="Tsui H.-C.T."/>
            <person name="Winkler M.E."/>
        </authorList>
    </citation>
    <scope>NUCLEOTIDE SEQUENCE</scope>
</reference>
<dbReference type="EMBL" id="UINC01176045">
    <property type="protein sequence ID" value="SVD82988.1"/>
    <property type="molecule type" value="Genomic_DNA"/>
</dbReference>
<dbReference type="PANTHER" id="PTHR34655:SF2">
    <property type="entry name" value="PEROXIREDOXIN FAMILY PROTEIN"/>
    <property type="match status" value="1"/>
</dbReference>
<accession>A0A382YKE7</accession>
<dbReference type="Pfam" id="PF02635">
    <property type="entry name" value="DsrE"/>
    <property type="match status" value="1"/>
</dbReference>
<organism evidence="1">
    <name type="scientific">marine metagenome</name>
    <dbReference type="NCBI Taxonomy" id="408172"/>
    <lineage>
        <taxon>unclassified sequences</taxon>
        <taxon>metagenomes</taxon>
        <taxon>ecological metagenomes</taxon>
    </lineage>
</organism>
<name>A0A382YKE7_9ZZZZ</name>
<dbReference type="AlphaFoldDB" id="A0A382YKE7"/>
<dbReference type="InterPro" id="IPR027396">
    <property type="entry name" value="DsrEFH-like"/>
</dbReference>
<dbReference type="Gene3D" id="3.40.1260.10">
    <property type="entry name" value="DsrEFH-like"/>
    <property type="match status" value="1"/>
</dbReference>
<dbReference type="PANTHER" id="PTHR34655">
    <property type="entry name" value="CONSERVED WITHIN P. AEROPHILUM"/>
    <property type="match status" value="1"/>
</dbReference>
<sequence length="124" mass="13424">MDEEGKMTVFVTSGPETPQRCATPFYMANIAAAMDNEAEMIFQIDGVLLMKKGVAEGMVAKEGGKRIIDFIKEAKEAGVEMRVCSAALQLHDMAESDLIDECDGVVGAAYMVDIGMDSTMVLNY</sequence>
<protein>
    <submittedName>
        <fullName evidence="1">Uncharacterized protein</fullName>
    </submittedName>
</protein>